<accession>A0ABQ2KG26</accession>
<reference evidence="3" key="1">
    <citation type="journal article" date="2019" name="Int. J. Syst. Evol. Microbiol.">
        <title>The Global Catalogue of Microorganisms (GCM) 10K type strain sequencing project: providing services to taxonomists for standard genome sequencing and annotation.</title>
        <authorList>
            <consortium name="The Broad Institute Genomics Platform"/>
            <consortium name="The Broad Institute Genome Sequencing Center for Infectious Disease"/>
            <person name="Wu L."/>
            <person name="Ma J."/>
        </authorList>
    </citation>
    <scope>NUCLEOTIDE SEQUENCE [LARGE SCALE GENOMIC DNA]</scope>
    <source>
        <strain evidence="3">CGMCC 1.6960</strain>
    </source>
</reference>
<gene>
    <name evidence="2" type="ORF">GCM10010968_08960</name>
</gene>
<keyword evidence="1" id="KW-0472">Membrane</keyword>
<keyword evidence="1" id="KW-0812">Transmembrane</keyword>
<proteinExistence type="predicted"/>
<dbReference type="EMBL" id="BMLM01000001">
    <property type="protein sequence ID" value="GGN80782.1"/>
    <property type="molecule type" value="Genomic_DNA"/>
</dbReference>
<evidence type="ECO:0000313" key="3">
    <source>
        <dbReference type="Proteomes" id="UP000626982"/>
    </source>
</evidence>
<dbReference type="Proteomes" id="UP000626982">
    <property type="component" value="Unassembled WGS sequence"/>
</dbReference>
<dbReference type="RefSeq" id="WP_188716471.1">
    <property type="nucleotide sequence ID" value="NZ_BAABBD010000006.1"/>
</dbReference>
<keyword evidence="1" id="KW-1133">Transmembrane helix</keyword>
<keyword evidence="3" id="KW-1185">Reference proteome</keyword>
<name>A0ABQ2KG26_9MICO</name>
<protein>
    <submittedName>
        <fullName evidence="2">Uncharacterized protein</fullName>
    </submittedName>
</protein>
<feature type="transmembrane region" description="Helical" evidence="1">
    <location>
        <begin position="33"/>
        <end position="52"/>
    </location>
</feature>
<sequence length="78" mass="8675">MRKYLFNAGVISALTSAIPVVKSTRTGPRDWRLALLWVSWGVGVALAIGAVAQREEAVRQEELERELERAAKGKGKRR</sequence>
<comment type="caution">
    <text evidence="2">The sequence shown here is derived from an EMBL/GenBank/DDBJ whole genome shotgun (WGS) entry which is preliminary data.</text>
</comment>
<organism evidence="2 3">
    <name type="scientific">Agrococcus terreus</name>
    <dbReference type="NCBI Taxonomy" id="574649"/>
    <lineage>
        <taxon>Bacteria</taxon>
        <taxon>Bacillati</taxon>
        <taxon>Actinomycetota</taxon>
        <taxon>Actinomycetes</taxon>
        <taxon>Micrococcales</taxon>
        <taxon>Microbacteriaceae</taxon>
        <taxon>Agrococcus</taxon>
    </lineage>
</organism>
<evidence type="ECO:0000313" key="2">
    <source>
        <dbReference type="EMBL" id="GGN80782.1"/>
    </source>
</evidence>
<evidence type="ECO:0000256" key="1">
    <source>
        <dbReference type="SAM" id="Phobius"/>
    </source>
</evidence>